<comment type="subcellular location">
    <subcellularLocation>
        <location evidence="13">Cytoplasm</location>
    </subcellularLocation>
</comment>
<dbReference type="GO" id="GO:0006281">
    <property type="term" value="P:DNA repair"/>
    <property type="evidence" value="ECO:0007669"/>
    <property type="project" value="UniProtKB-UniRule"/>
</dbReference>
<evidence type="ECO:0000256" key="12">
    <source>
        <dbReference type="ARBA" id="ARBA00029354"/>
    </source>
</evidence>
<feature type="active site" evidence="13">
    <location>
        <position position="136"/>
    </location>
</feature>
<evidence type="ECO:0000256" key="4">
    <source>
        <dbReference type="ARBA" id="ARBA00022723"/>
    </source>
</evidence>
<feature type="active site" evidence="13">
    <location>
        <position position="7"/>
    </location>
</feature>
<feature type="binding site" evidence="13">
    <location>
        <position position="7"/>
    </location>
    <ligand>
        <name>Mg(2+)</name>
        <dbReference type="ChEBI" id="CHEBI:18420"/>
        <label>1</label>
    </ligand>
</feature>
<evidence type="ECO:0000256" key="9">
    <source>
        <dbReference type="ARBA" id="ARBA00023125"/>
    </source>
</evidence>
<feature type="binding site" evidence="13">
    <location>
        <position position="136"/>
    </location>
    <ligand>
        <name>Mg(2+)</name>
        <dbReference type="ChEBI" id="CHEBI:18420"/>
        <label>1</label>
    </ligand>
</feature>
<dbReference type="CDD" id="cd16962">
    <property type="entry name" value="RuvC"/>
    <property type="match status" value="1"/>
</dbReference>
<proteinExistence type="inferred from homology"/>
<dbReference type="GO" id="GO:0006310">
    <property type="term" value="P:DNA recombination"/>
    <property type="evidence" value="ECO:0007669"/>
    <property type="project" value="UniProtKB-UniRule"/>
</dbReference>
<sequence>MMTLGIDPGLENTGFAVLDGKKLVDGGVIKTKKTEKMEKRLGKIYEELEKIIKKYQVGRMAVEEIFFAKNARSAIAVAQVLGVIKLCGTRHGLEVVGYTPLQVKMALVGYGRAEKEQVEIMVRNELGLSEPIVPDHASDAAAVGLTDMFTWR</sequence>
<evidence type="ECO:0000256" key="3">
    <source>
        <dbReference type="ARBA" id="ARBA00022722"/>
    </source>
</evidence>
<evidence type="ECO:0000256" key="8">
    <source>
        <dbReference type="ARBA" id="ARBA00022842"/>
    </source>
</evidence>
<evidence type="ECO:0000313" key="15">
    <source>
        <dbReference type="EMBL" id="OGL52346.1"/>
    </source>
</evidence>
<evidence type="ECO:0000313" key="16">
    <source>
        <dbReference type="Proteomes" id="UP000185874"/>
    </source>
</evidence>
<dbReference type="GO" id="GO:0008821">
    <property type="term" value="F:crossover junction DNA endonuclease activity"/>
    <property type="evidence" value="ECO:0007669"/>
    <property type="project" value="UniProtKB-UniRule"/>
</dbReference>
<dbReference type="InterPro" id="IPR012337">
    <property type="entry name" value="RNaseH-like_sf"/>
</dbReference>
<dbReference type="SUPFAM" id="SSF53098">
    <property type="entry name" value="Ribonuclease H-like"/>
    <property type="match status" value="1"/>
</dbReference>
<dbReference type="GO" id="GO:0003677">
    <property type="term" value="F:DNA binding"/>
    <property type="evidence" value="ECO:0007669"/>
    <property type="project" value="UniProtKB-KW"/>
</dbReference>
<accession>A0A1F7SEW1</accession>
<comment type="similarity">
    <text evidence="1 13">Belongs to the RuvC family.</text>
</comment>
<reference evidence="15 16" key="1">
    <citation type="journal article" date="2016" name="Nat. Commun.">
        <title>Thousands of microbial genomes shed light on interconnected biogeochemical processes in an aquifer system.</title>
        <authorList>
            <person name="Anantharaman K."/>
            <person name="Brown C.T."/>
            <person name="Hug L.A."/>
            <person name="Sharon I."/>
            <person name="Castelle C.J."/>
            <person name="Probst A.J."/>
            <person name="Thomas B.C."/>
            <person name="Singh A."/>
            <person name="Wilkins M.J."/>
            <person name="Karaoz U."/>
            <person name="Brodie E.L."/>
            <person name="Williams K.H."/>
            <person name="Hubbard S.S."/>
            <person name="Banfield J.F."/>
        </authorList>
    </citation>
    <scope>NUCLEOTIDE SEQUENCE [LARGE SCALE GENOMIC DNA]</scope>
</reference>
<dbReference type="EC" id="3.1.21.10" evidence="13 14"/>
<dbReference type="AlphaFoldDB" id="A0A1F7SEW1"/>
<keyword evidence="8 13" id="KW-0460">Magnesium</keyword>
<keyword evidence="7 13" id="KW-0378">Hydrolase</keyword>
<evidence type="ECO:0000256" key="1">
    <source>
        <dbReference type="ARBA" id="ARBA00009518"/>
    </source>
</evidence>
<dbReference type="PANTHER" id="PTHR30194:SF3">
    <property type="entry name" value="CROSSOVER JUNCTION ENDODEOXYRIBONUCLEASE RUVC"/>
    <property type="match status" value="1"/>
</dbReference>
<organism evidence="15 16">
    <name type="scientific">Candidatus Shapirobacteria bacterium RBG_13_44_7</name>
    <dbReference type="NCBI Taxonomy" id="1802149"/>
    <lineage>
        <taxon>Bacteria</taxon>
        <taxon>Candidatus Shapironibacteriota</taxon>
    </lineage>
</organism>
<protein>
    <recommendedName>
        <fullName evidence="13 14">Crossover junction endodeoxyribonuclease RuvC</fullName>
        <ecNumber evidence="13 14">3.1.21.10</ecNumber>
    </recommendedName>
    <alternativeName>
        <fullName evidence="13">Holliday junction nuclease RuvC</fullName>
    </alternativeName>
    <alternativeName>
        <fullName evidence="13">Holliday junction resolvase RuvC</fullName>
    </alternativeName>
</protein>
<keyword evidence="11 13" id="KW-0234">DNA repair</keyword>
<evidence type="ECO:0000256" key="14">
    <source>
        <dbReference type="NCBIfam" id="TIGR00228"/>
    </source>
</evidence>
<evidence type="ECO:0000256" key="6">
    <source>
        <dbReference type="ARBA" id="ARBA00022763"/>
    </source>
</evidence>
<feature type="active site" evidence="13">
    <location>
        <position position="63"/>
    </location>
</feature>
<evidence type="ECO:0000256" key="11">
    <source>
        <dbReference type="ARBA" id="ARBA00023204"/>
    </source>
</evidence>
<dbReference type="Proteomes" id="UP000185874">
    <property type="component" value="Unassembled WGS sequence"/>
</dbReference>
<dbReference type="InterPro" id="IPR036397">
    <property type="entry name" value="RNaseH_sf"/>
</dbReference>
<keyword evidence="3 13" id="KW-0540">Nuclease</keyword>
<comment type="subunit">
    <text evidence="13">Homodimer which binds Holliday junction (HJ) DNA. The HJ becomes 2-fold symmetrical on binding to RuvC with unstacked arms; it has a different conformation from HJ DNA in complex with RuvA. In the full resolvosome a probable DNA-RuvA(4)-RuvB(12)-RuvC(2) complex forms which resolves the HJ.</text>
</comment>
<keyword evidence="4 13" id="KW-0479">Metal-binding</keyword>
<dbReference type="Gene3D" id="3.30.420.10">
    <property type="entry name" value="Ribonuclease H-like superfamily/Ribonuclease H"/>
    <property type="match status" value="1"/>
</dbReference>
<keyword evidence="9 13" id="KW-0238">DNA-binding</keyword>
<gene>
    <name evidence="13" type="primary">ruvC</name>
    <name evidence="15" type="ORF">A3K55_02325</name>
</gene>
<evidence type="ECO:0000256" key="13">
    <source>
        <dbReference type="HAMAP-Rule" id="MF_00034"/>
    </source>
</evidence>
<dbReference type="GO" id="GO:0005737">
    <property type="term" value="C:cytoplasm"/>
    <property type="evidence" value="ECO:0007669"/>
    <property type="project" value="UniProtKB-SubCell"/>
</dbReference>
<dbReference type="EMBL" id="MGDJ01000024">
    <property type="protein sequence ID" value="OGL52346.1"/>
    <property type="molecule type" value="Genomic_DNA"/>
</dbReference>
<comment type="catalytic activity">
    <reaction evidence="12 13">
        <text>Endonucleolytic cleavage at a junction such as a reciprocal single-stranded crossover between two homologous DNA duplexes (Holliday junction).</text>
        <dbReference type="EC" id="3.1.21.10"/>
    </reaction>
</comment>
<dbReference type="GO" id="GO:0000287">
    <property type="term" value="F:magnesium ion binding"/>
    <property type="evidence" value="ECO:0007669"/>
    <property type="project" value="UniProtKB-UniRule"/>
</dbReference>
<dbReference type="PRINTS" id="PR00696">
    <property type="entry name" value="RSOLVASERUVC"/>
</dbReference>
<evidence type="ECO:0000256" key="7">
    <source>
        <dbReference type="ARBA" id="ARBA00022801"/>
    </source>
</evidence>
<keyword evidence="10 13" id="KW-0233">DNA recombination</keyword>
<dbReference type="FunFam" id="3.30.420.10:FF:000002">
    <property type="entry name" value="Crossover junction endodeoxyribonuclease RuvC"/>
    <property type="match status" value="1"/>
</dbReference>
<dbReference type="Pfam" id="PF02075">
    <property type="entry name" value="RuvC"/>
    <property type="match status" value="1"/>
</dbReference>
<comment type="function">
    <text evidence="13">The RuvA-RuvB-RuvC complex processes Holliday junction (HJ) DNA during genetic recombination and DNA repair. Endonuclease that resolves HJ intermediates. Cleaves cruciform DNA by making single-stranded nicks across the HJ at symmetrical positions within the homologous arms, yielding a 5'-phosphate and a 3'-hydroxyl group; requires a central core of homology in the junction. The consensus cleavage sequence is 5'-(A/T)TT(C/G)-3'. Cleavage occurs on the 3'-side of the TT dinucleotide at the point of strand exchange. HJ branch migration catalyzed by RuvA-RuvB allows RuvC to scan DNA until it finds its consensus sequence, where it cleaves and resolves the cruciform DNA.</text>
</comment>
<evidence type="ECO:0000256" key="2">
    <source>
        <dbReference type="ARBA" id="ARBA00022490"/>
    </source>
</evidence>
<evidence type="ECO:0000256" key="10">
    <source>
        <dbReference type="ARBA" id="ARBA00023172"/>
    </source>
</evidence>
<dbReference type="GO" id="GO:0048476">
    <property type="term" value="C:Holliday junction resolvase complex"/>
    <property type="evidence" value="ECO:0007669"/>
    <property type="project" value="UniProtKB-UniRule"/>
</dbReference>
<dbReference type="NCBIfam" id="TIGR00228">
    <property type="entry name" value="ruvC"/>
    <property type="match status" value="1"/>
</dbReference>
<comment type="cofactor">
    <cofactor evidence="13">
        <name>Mg(2+)</name>
        <dbReference type="ChEBI" id="CHEBI:18420"/>
    </cofactor>
    <text evidence="13">Binds 2 Mg(2+) ion per subunit.</text>
</comment>
<dbReference type="InterPro" id="IPR002176">
    <property type="entry name" value="X-over_junc_endoDNase_RuvC"/>
</dbReference>
<keyword evidence="5 13" id="KW-0255">Endonuclease</keyword>
<feature type="binding site" evidence="13">
    <location>
        <position position="63"/>
    </location>
    <ligand>
        <name>Mg(2+)</name>
        <dbReference type="ChEBI" id="CHEBI:18420"/>
        <label>2</label>
    </ligand>
</feature>
<dbReference type="PANTHER" id="PTHR30194">
    <property type="entry name" value="CROSSOVER JUNCTION ENDODEOXYRIBONUCLEASE RUVC"/>
    <property type="match status" value="1"/>
</dbReference>
<name>A0A1F7SEW1_9BACT</name>
<keyword evidence="2 13" id="KW-0963">Cytoplasm</keyword>
<dbReference type="HAMAP" id="MF_00034">
    <property type="entry name" value="RuvC"/>
    <property type="match status" value="1"/>
</dbReference>
<keyword evidence="6 13" id="KW-0227">DNA damage</keyword>
<evidence type="ECO:0000256" key="5">
    <source>
        <dbReference type="ARBA" id="ARBA00022759"/>
    </source>
</evidence>
<comment type="caution">
    <text evidence="15">The sequence shown here is derived from an EMBL/GenBank/DDBJ whole genome shotgun (WGS) entry which is preliminary data.</text>
</comment>